<accession>A0A2C9VW60</accession>
<name>A0A2C9VW60_MANES</name>
<gene>
    <name evidence="2" type="ORF">MANES_05G060500</name>
</gene>
<proteinExistence type="predicted"/>
<dbReference type="AlphaFoldDB" id="A0A2C9VW60"/>
<dbReference type="EMBL" id="CM004391">
    <property type="protein sequence ID" value="OAY49496.1"/>
    <property type="molecule type" value="Genomic_DNA"/>
</dbReference>
<sequence length="33" mass="3827">MPRYIMSFHFMKTGSDDTQDQLGCQSQDNMSIN</sequence>
<feature type="region of interest" description="Disordered" evidence="1">
    <location>
        <begin position="14"/>
        <end position="33"/>
    </location>
</feature>
<evidence type="ECO:0000313" key="2">
    <source>
        <dbReference type="EMBL" id="OAY49496.1"/>
    </source>
</evidence>
<organism evidence="2">
    <name type="scientific">Manihot esculenta</name>
    <name type="common">Cassava</name>
    <name type="synonym">Jatropha manihot</name>
    <dbReference type="NCBI Taxonomy" id="3983"/>
    <lineage>
        <taxon>Eukaryota</taxon>
        <taxon>Viridiplantae</taxon>
        <taxon>Streptophyta</taxon>
        <taxon>Embryophyta</taxon>
        <taxon>Tracheophyta</taxon>
        <taxon>Spermatophyta</taxon>
        <taxon>Magnoliopsida</taxon>
        <taxon>eudicotyledons</taxon>
        <taxon>Gunneridae</taxon>
        <taxon>Pentapetalae</taxon>
        <taxon>rosids</taxon>
        <taxon>fabids</taxon>
        <taxon>Malpighiales</taxon>
        <taxon>Euphorbiaceae</taxon>
        <taxon>Crotonoideae</taxon>
        <taxon>Manihoteae</taxon>
        <taxon>Manihot</taxon>
    </lineage>
</organism>
<evidence type="ECO:0000256" key="1">
    <source>
        <dbReference type="SAM" id="MobiDB-lite"/>
    </source>
</evidence>
<reference evidence="2" key="1">
    <citation type="submission" date="2016-02" db="EMBL/GenBank/DDBJ databases">
        <title>WGS assembly of Manihot esculenta.</title>
        <authorList>
            <person name="Bredeson J.V."/>
            <person name="Prochnik S.E."/>
            <person name="Lyons J.B."/>
            <person name="Schmutz J."/>
            <person name="Grimwood J."/>
            <person name="Vrebalov J."/>
            <person name="Bart R.S."/>
            <person name="Amuge T."/>
            <person name="Ferguson M.E."/>
            <person name="Green R."/>
            <person name="Putnam N."/>
            <person name="Stites J."/>
            <person name="Rounsley S."/>
            <person name="Rokhsar D.S."/>
        </authorList>
    </citation>
    <scope>NUCLEOTIDE SEQUENCE [LARGE SCALE GENOMIC DNA]</scope>
    <source>
        <tissue evidence="2">Leaf</tissue>
    </source>
</reference>
<feature type="compositionally biased region" description="Polar residues" evidence="1">
    <location>
        <begin position="20"/>
        <end position="33"/>
    </location>
</feature>
<protein>
    <submittedName>
        <fullName evidence="2">Uncharacterized protein</fullName>
    </submittedName>
</protein>